<name>A0A6N2AJN8_SOLCI</name>
<dbReference type="PANTHER" id="PTHR47723:SF7">
    <property type="entry name" value="RNASE H FAMILY PROTEIN"/>
    <property type="match status" value="1"/>
</dbReference>
<evidence type="ECO:0008006" key="2">
    <source>
        <dbReference type="Google" id="ProtNLM"/>
    </source>
</evidence>
<sequence length="192" mass="21534">MECINHIFNAIQLASKVRSSFASTTGFQPDHSSLQQLLQQWWTAKAKNAAHKLLLQATPILICWNLWKNRCACKYGGIATNTIRVNMQSTKTTYKMLNTVFPHVNLPAKWTNLVQQSERCVHNTKVSMVKWIKPPDQWIKVNTDCNAITNPSQIGAVGILRDKEGRLEMAFTTPLGEGSNNKVQIEGALSLV</sequence>
<evidence type="ECO:0000313" key="1">
    <source>
        <dbReference type="EMBL" id="TMW82495.1"/>
    </source>
</evidence>
<dbReference type="InterPro" id="IPR053151">
    <property type="entry name" value="RNase_H-like"/>
</dbReference>
<dbReference type="AlphaFoldDB" id="A0A6N2AJN8"/>
<dbReference type="PANTHER" id="PTHR47723">
    <property type="entry name" value="OS05G0353850 PROTEIN"/>
    <property type="match status" value="1"/>
</dbReference>
<dbReference type="EMBL" id="RXGB01018411">
    <property type="protein sequence ID" value="TMW82495.1"/>
    <property type="molecule type" value="Genomic_DNA"/>
</dbReference>
<accession>A0A6N2AJN8</accession>
<reference evidence="1" key="1">
    <citation type="submission" date="2019-05" db="EMBL/GenBank/DDBJ databases">
        <title>The de novo reference genome and transcriptome assemblies of the wild tomato species Solanum chilense.</title>
        <authorList>
            <person name="Stam R."/>
            <person name="Nosenko T."/>
            <person name="Hoerger A.C."/>
            <person name="Stephan W."/>
            <person name="Seidel M.A."/>
            <person name="Kuhn J.M.M."/>
            <person name="Haberer G."/>
            <person name="Tellier A."/>
        </authorList>
    </citation>
    <scope>NUCLEOTIDE SEQUENCE</scope>
    <source>
        <tissue evidence="1">Mature leaves</tissue>
    </source>
</reference>
<protein>
    <recommendedName>
        <fullName evidence="2">RNase H type-1 domain-containing protein</fullName>
    </recommendedName>
</protein>
<organism evidence="1">
    <name type="scientific">Solanum chilense</name>
    <name type="common">Tomato</name>
    <name type="synonym">Lycopersicon chilense</name>
    <dbReference type="NCBI Taxonomy" id="4083"/>
    <lineage>
        <taxon>Eukaryota</taxon>
        <taxon>Viridiplantae</taxon>
        <taxon>Streptophyta</taxon>
        <taxon>Embryophyta</taxon>
        <taxon>Tracheophyta</taxon>
        <taxon>Spermatophyta</taxon>
        <taxon>Magnoliopsida</taxon>
        <taxon>eudicotyledons</taxon>
        <taxon>Gunneridae</taxon>
        <taxon>Pentapetalae</taxon>
        <taxon>asterids</taxon>
        <taxon>lamiids</taxon>
        <taxon>Solanales</taxon>
        <taxon>Solanaceae</taxon>
        <taxon>Solanoideae</taxon>
        <taxon>Solaneae</taxon>
        <taxon>Solanum</taxon>
        <taxon>Solanum subgen. Lycopersicon</taxon>
    </lineage>
</organism>
<comment type="caution">
    <text evidence="1">The sequence shown here is derived from an EMBL/GenBank/DDBJ whole genome shotgun (WGS) entry which is preliminary data.</text>
</comment>
<proteinExistence type="predicted"/>
<gene>
    <name evidence="1" type="ORF">EJD97_005804</name>
</gene>